<dbReference type="GO" id="GO:0031966">
    <property type="term" value="C:mitochondrial membrane"/>
    <property type="evidence" value="ECO:0007669"/>
    <property type="project" value="UniProtKB-SubCell"/>
</dbReference>
<evidence type="ECO:0000256" key="17">
    <source>
        <dbReference type="ARBA" id="ARBA00049551"/>
    </source>
</evidence>
<evidence type="ECO:0000256" key="14">
    <source>
        <dbReference type="ARBA" id="ARBA00023128"/>
    </source>
</evidence>
<feature type="transmembrane region" description="Helical" evidence="18">
    <location>
        <begin position="364"/>
        <end position="397"/>
    </location>
</feature>
<keyword evidence="11 18" id="KW-1133">Transmembrane helix</keyword>
<keyword evidence="15 18" id="KW-0472">Membrane</keyword>
<evidence type="ECO:0000256" key="6">
    <source>
        <dbReference type="ARBA" id="ARBA00022448"/>
    </source>
</evidence>
<keyword evidence="13" id="KW-0830">Ubiquinone</keyword>
<dbReference type="Pfam" id="PF00361">
    <property type="entry name" value="Proton_antipo_M"/>
    <property type="match status" value="1"/>
</dbReference>
<feature type="transmembrane region" description="Helical" evidence="18">
    <location>
        <begin position="326"/>
        <end position="344"/>
    </location>
</feature>
<dbReference type="PANTHER" id="PTHR43507:SF20">
    <property type="entry name" value="NADH-UBIQUINONE OXIDOREDUCTASE CHAIN 4"/>
    <property type="match status" value="1"/>
</dbReference>
<protein>
    <recommendedName>
        <fullName evidence="5">NADH-ubiquinone oxidoreductase chain 4</fullName>
        <ecNumber evidence="4">7.1.1.2</ecNumber>
    </recommendedName>
    <alternativeName>
        <fullName evidence="16">NADH dehydrogenase subunit 4</fullName>
    </alternativeName>
</protein>
<feature type="domain" description="NADH:ubiquinone oxidoreductase chain 4 N-terminal" evidence="20">
    <location>
        <begin position="1"/>
        <end position="96"/>
    </location>
</feature>
<dbReference type="InterPro" id="IPR001750">
    <property type="entry name" value="ND/Mrp_TM"/>
</dbReference>
<proteinExistence type="inferred from homology"/>
<comment type="similarity">
    <text evidence="3">Belongs to the complex I subunit 4 family.</text>
</comment>
<feature type="transmembrane region" description="Helical" evidence="18">
    <location>
        <begin position="105"/>
        <end position="127"/>
    </location>
</feature>
<reference evidence="21" key="1">
    <citation type="submission" date="2021-03" db="EMBL/GenBank/DDBJ databases">
        <title>Complete mitochondrial genome of Bosmina fatalis.</title>
        <authorList>
            <person name="Wei W."/>
        </authorList>
    </citation>
    <scope>NUCLEOTIDE SEQUENCE</scope>
</reference>
<feature type="transmembrane region" description="Helical" evidence="18">
    <location>
        <begin position="52"/>
        <end position="73"/>
    </location>
</feature>
<evidence type="ECO:0000259" key="19">
    <source>
        <dbReference type="Pfam" id="PF00361"/>
    </source>
</evidence>
<dbReference type="InterPro" id="IPR003918">
    <property type="entry name" value="NADH_UbQ_OxRdtase"/>
</dbReference>
<feature type="transmembrane region" description="Helical" evidence="18">
    <location>
        <begin position="268"/>
        <end position="286"/>
    </location>
</feature>
<evidence type="ECO:0000256" key="18">
    <source>
        <dbReference type="SAM" id="Phobius"/>
    </source>
</evidence>
<evidence type="ECO:0000313" key="21">
    <source>
        <dbReference type="EMBL" id="QVX31150.1"/>
    </source>
</evidence>
<feature type="transmembrane region" description="Helical" evidence="18">
    <location>
        <begin position="208"/>
        <end position="230"/>
    </location>
</feature>
<name>A0A8E7MIM8_9CRUS</name>
<feature type="transmembrane region" description="Helical" evidence="18">
    <location>
        <begin position="7"/>
        <end position="32"/>
    </location>
</feature>
<keyword evidence="14 21" id="KW-0496">Mitochondrion</keyword>
<feature type="transmembrane region" description="Helical" evidence="18">
    <location>
        <begin position="292"/>
        <end position="314"/>
    </location>
</feature>
<evidence type="ECO:0000256" key="10">
    <source>
        <dbReference type="ARBA" id="ARBA00022982"/>
    </source>
</evidence>
<dbReference type="Pfam" id="PF01059">
    <property type="entry name" value="Oxidored_q5_N"/>
    <property type="match status" value="1"/>
</dbReference>
<evidence type="ECO:0000256" key="9">
    <source>
        <dbReference type="ARBA" id="ARBA00022967"/>
    </source>
</evidence>
<geneLocation type="mitochondrion" evidence="21"/>
<evidence type="ECO:0000256" key="4">
    <source>
        <dbReference type="ARBA" id="ARBA00012944"/>
    </source>
</evidence>
<dbReference type="PANTHER" id="PTHR43507">
    <property type="entry name" value="NADH-UBIQUINONE OXIDOREDUCTASE CHAIN 4"/>
    <property type="match status" value="1"/>
</dbReference>
<comment type="subcellular location">
    <subcellularLocation>
        <location evidence="2">Mitochondrion membrane</location>
        <topology evidence="2">Multi-pass membrane protein</topology>
    </subcellularLocation>
</comment>
<sequence length="439" mass="48812">MLKFCFFCLGLLFLCQNWFLVISLLLVSSFFWLSLTPSFNLGMIDWVVNDNFTFLLILLSLWITTLMFMMSVYLKEAKNYFEVFTVWTLLMLILLIQSFSTSNFLMFYILFEATLIPIFLLIMGWGYQPERVQASLYLLFYTLLASLPLLLGLFYVQSKVNSLDFCMLLGLSEVGGMVFLSLMVAFLVKMPMYLVHLWLPKAHVEAPVAGSMILAGILLKLGGYGLLRIFSTFFYDLVEFKSSLVSISLVGGVLASLICIRQTDAKSLVAYSSVAHMALVIVGLSLDNFYGVAGALIIMVAHGLCSSGMFSLVGMVYNRLGSRSILLMRSSLSMAPILALWWFLFSITNMAAPPSSNLGGEIFIFISSMGWLGGAAMLVGLLSFLGAAYNLFLFSATQHGPKSMHVKNFSEANFNESLVLTLHFAPIILSLPLLINLFA</sequence>
<organism evidence="21">
    <name type="scientific">Bosmina fatalis</name>
    <dbReference type="NCBI Taxonomy" id="200852"/>
    <lineage>
        <taxon>Eukaryota</taxon>
        <taxon>Metazoa</taxon>
        <taxon>Ecdysozoa</taxon>
        <taxon>Arthropoda</taxon>
        <taxon>Crustacea</taxon>
        <taxon>Branchiopoda</taxon>
        <taxon>Diplostraca</taxon>
        <taxon>Cladocera</taxon>
        <taxon>Anomopoda</taxon>
        <taxon>Bosminidae</taxon>
        <taxon>Bosmina</taxon>
    </lineage>
</organism>
<evidence type="ECO:0000256" key="8">
    <source>
        <dbReference type="ARBA" id="ARBA00022692"/>
    </source>
</evidence>
<keyword evidence="7" id="KW-0679">Respiratory chain</keyword>
<keyword evidence="12" id="KW-0520">NAD</keyword>
<feature type="transmembrane region" description="Helical" evidence="18">
    <location>
        <begin position="134"/>
        <end position="156"/>
    </location>
</feature>
<evidence type="ECO:0000256" key="11">
    <source>
        <dbReference type="ARBA" id="ARBA00022989"/>
    </source>
</evidence>
<comment type="function">
    <text evidence="1">Core subunit of the mitochondrial membrane respiratory chain NADH dehydrogenase (Complex I) that is believed to belong to the minimal assembly required for catalysis. Complex I functions in the transfer of electrons from NADH to the respiratory chain. The immediate electron acceptor for the enzyme is believed to be ubiquinone.</text>
</comment>
<evidence type="ECO:0000256" key="7">
    <source>
        <dbReference type="ARBA" id="ARBA00022660"/>
    </source>
</evidence>
<dbReference type="GO" id="GO:0048039">
    <property type="term" value="F:ubiquinone binding"/>
    <property type="evidence" value="ECO:0007669"/>
    <property type="project" value="TreeGrafter"/>
</dbReference>
<keyword evidence="8 18" id="KW-0812">Transmembrane</keyword>
<evidence type="ECO:0000256" key="12">
    <source>
        <dbReference type="ARBA" id="ARBA00023027"/>
    </source>
</evidence>
<keyword evidence="9" id="KW-1278">Translocase</keyword>
<keyword evidence="6" id="KW-0813">Transport</keyword>
<evidence type="ECO:0000256" key="2">
    <source>
        <dbReference type="ARBA" id="ARBA00004225"/>
    </source>
</evidence>
<feature type="transmembrane region" description="Helical" evidence="18">
    <location>
        <begin position="168"/>
        <end position="188"/>
    </location>
</feature>
<dbReference type="InterPro" id="IPR000260">
    <property type="entry name" value="NADH4_N"/>
</dbReference>
<accession>A0A8E7MIM8</accession>
<evidence type="ECO:0000256" key="1">
    <source>
        <dbReference type="ARBA" id="ARBA00003257"/>
    </source>
</evidence>
<feature type="transmembrane region" description="Helical" evidence="18">
    <location>
        <begin position="242"/>
        <end position="261"/>
    </location>
</feature>
<gene>
    <name evidence="21" type="primary">nad4</name>
</gene>
<dbReference type="EMBL" id="MW770308">
    <property type="protein sequence ID" value="QVX31150.1"/>
    <property type="molecule type" value="Genomic_DNA"/>
</dbReference>
<evidence type="ECO:0000256" key="3">
    <source>
        <dbReference type="ARBA" id="ARBA00009025"/>
    </source>
</evidence>
<evidence type="ECO:0000256" key="16">
    <source>
        <dbReference type="ARBA" id="ARBA00031025"/>
    </source>
</evidence>
<dbReference type="GO" id="GO:0015990">
    <property type="term" value="P:electron transport coupled proton transport"/>
    <property type="evidence" value="ECO:0007669"/>
    <property type="project" value="TreeGrafter"/>
</dbReference>
<evidence type="ECO:0000256" key="15">
    <source>
        <dbReference type="ARBA" id="ARBA00023136"/>
    </source>
</evidence>
<dbReference type="EC" id="7.1.1.2" evidence="4"/>
<feature type="transmembrane region" description="Helical" evidence="18">
    <location>
        <begin position="418"/>
        <end position="438"/>
    </location>
</feature>
<evidence type="ECO:0000256" key="5">
    <source>
        <dbReference type="ARBA" id="ARBA00021006"/>
    </source>
</evidence>
<feature type="transmembrane region" description="Helical" evidence="18">
    <location>
        <begin position="80"/>
        <end position="99"/>
    </location>
</feature>
<evidence type="ECO:0000259" key="20">
    <source>
        <dbReference type="Pfam" id="PF01059"/>
    </source>
</evidence>
<dbReference type="AlphaFoldDB" id="A0A8E7MIM8"/>
<dbReference type="GO" id="GO:0042773">
    <property type="term" value="P:ATP synthesis coupled electron transport"/>
    <property type="evidence" value="ECO:0007669"/>
    <property type="project" value="InterPro"/>
</dbReference>
<feature type="domain" description="NADH:quinone oxidoreductase/Mrp antiporter transmembrane" evidence="19">
    <location>
        <begin position="102"/>
        <end position="382"/>
    </location>
</feature>
<dbReference type="GO" id="GO:0003954">
    <property type="term" value="F:NADH dehydrogenase activity"/>
    <property type="evidence" value="ECO:0007669"/>
    <property type="project" value="TreeGrafter"/>
</dbReference>
<keyword evidence="10" id="KW-0249">Electron transport</keyword>
<comment type="catalytic activity">
    <reaction evidence="17">
        <text>a ubiquinone + NADH + 5 H(+)(in) = a ubiquinol + NAD(+) + 4 H(+)(out)</text>
        <dbReference type="Rhea" id="RHEA:29091"/>
        <dbReference type="Rhea" id="RHEA-COMP:9565"/>
        <dbReference type="Rhea" id="RHEA-COMP:9566"/>
        <dbReference type="ChEBI" id="CHEBI:15378"/>
        <dbReference type="ChEBI" id="CHEBI:16389"/>
        <dbReference type="ChEBI" id="CHEBI:17976"/>
        <dbReference type="ChEBI" id="CHEBI:57540"/>
        <dbReference type="ChEBI" id="CHEBI:57945"/>
        <dbReference type="EC" id="7.1.1.2"/>
    </reaction>
</comment>
<evidence type="ECO:0000256" key="13">
    <source>
        <dbReference type="ARBA" id="ARBA00023075"/>
    </source>
</evidence>
<dbReference type="GO" id="GO:0008137">
    <property type="term" value="F:NADH dehydrogenase (ubiquinone) activity"/>
    <property type="evidence" value="ECO:0007669"/>
    <property type="project" value="UniProtKB-EC"/>
</dbReference>